<dbReference type="OrthoDB" id="9773828at2"/>
<organism evidence="2 3">
    <name type="scientific">Alkalitalea saponilacus</name>
    <dbReference type="NCBI Taxonomy" id="889453"/>
    <lineage>
        <taxon>Bacteria</taxon>
        <taxon>Pseudomonadati</taxon>
        <taxon>Bacteroidota</taxon>
        <taxon>Bacteroidia</taxon>
        <taxon>Marinilabiliales</taxon>
        <taxon>Marinilabiliaceae</taxon>
        <taxon>Alkalitalea</taxon>
    </lineage>
</organism>
<dbReference type="RefSeq" id="WP_079556072.1">
    <property type="nucleotide sequence ID" value="NZ_CP021904.1"/>
</dbReference>
<dbReference type="PRINTS" id="PR00069">
    <property type="entry name" value="ALDKETRDTASE"/>
</dbReference>
<dbReference type="CDD" id="cd19086">
    <property type="entry name" value="AKR_AKR11C1"/>
    <property type="match status" value="1"/>
</dbReference>
<dbReference type="GO" id="GO:0016491">
    <property type="term" value="F:oxidoreductase activity"/>
    <property type="evidence" value="ECO:0007669"/>
    <property type="project" value="InterPro"/>
</dbReference>
<feature type="domain" description="NADP-dependent oxidoreductase" evidence="1">
    <location>
        <begin position="15"/>
        <end position="316"/>
    </location>
</feature>
<dbReference type="Gene3D" id="3.20.20.100">
    <property type="entry name" value="NADP-dependent oxidoreductase domain"/>
    <property type="match status" value="1"/>
</dbReference>
<proteinExistence type="predicted"/>
<dbReference type="EMBL" id="FUYV01000001">
    <property type="protein sequence ID" value="SKB35348.1"/>
    <property type="molecule type" value="Genomic_DNA"/>
</dbReference>
<evidence type="ECO:0000313" key="2">
    <source>
        <dbReference type="EMBL" id="SKB35348.1"/>
    </source>
</evidence>
<evidence type="ECO:0000259" key="1">
    <source>
        <dbReference type="Pfam" id="PF00248"/>
    </source>
</evidence>
<dbReference type="InterPro" id="IPR023210">
    <property type="entry name" value="NADP_OxRdtase_dom"/>
</dbReference>
<dbReference type="InterPro" id="IPR020471">
    <property type="entry name" value="AKR"/>
</dbReference>
<name>A0A1T5AK12_9BACT</name>
<dbReference type="Proteomes" id="UP000191055">
    <property type="component" value="Unassembled WGS sequence"/>
</dbReference>
<dbReference type="KEGG" id="asx:CDL62_05710"/>
<dbReference type="PANTHER" id="PTHR43312">
    <property type="entry name" value="D-THREO-ALDOSE 1-DEHYDROGENASE"/>
    <property type="match status" value="1"/>
</dbReference>
<sequence>MQYRQLGKTGFNISEISLGTWQVGGKWGSGFNDKLADEIINTAIDNGVNFIDTADVYENGLSETAVGRVVRSRSERIYVASKCGRQINPHVSEGYQPDVLQKYVEETLKRTGLEQLDLIQLHCPPTEVYYRPEIFERFERLKEQGKIANLGVSVEKVEEALKAIEYPNVTTVQIIFNLFRQRPSELFFNEAKKRNVGIIVRVPLASGLLTGKFKADTLFTSDDHRNFNRNGEAFDKGETFSGIDYNLGLKTVEELKEIFPGVENLAPAALKWILQFKEVSCIIPGASKKEHVISNLSVYDFPDLTPEQVSQMNEIYKNHIKKEVHHLW</sequence>
<accession>A0A1T5AK12</accession>
<evidence type="ECO:0000313" key="3">
    <source>
        <dbReference type="Proteomes" id="UP000191055"/>
    </source>
</evidence>
<keyword evidence="3" id="KW-1185">Reference proteome</keyword>
<dbReference type="STRING" id="889453.SAMN03080601_00298"/>
<dbReference type="AlphaFoldDB" id="A0A1T5AK12"/>
<dbReference type="InterPro" id="IPR036812">
    <property type="entry name" value="NAD(P)_OxRdtase_dom_sf"/>
</dbReference>
<reference evidence="3" key="1">
    <citation type="submission" date="2017-02" db="EMBL/GenBank/DDBJ databases">
        <authorList>
            <person name="Varghese N."/>
            <person name="Submissions S."/>
        </authorList>
    </citation>
    <scope>NUCLEOTIDE SEQUENCE [LARGE SCALE GENOMIC DNA]</scope>
    <source>
        <strain evidence="3">DSM 24412</strain>
    </source>
</reference>
<dbReference type="InterPro" id="IPR053135">
    <property type="entry name" value="AKR2_Oxidoreductase"/>
</dbReference>
<dbReference type="PANTHER" id="PTHR43312:SF1">
    <property type="entry name" value="NADP-DEPENDENT OXIDOREDUCTASE DOMAIN-CONTAINING PROTEIN"/>
    <property type="match status" value="1"/>
</dbReference>
<dbReference type="SUPFAM" id="SSF51430">
    <property type="entry name" value="NAD(P)-linked oxidoreductase"/>
    <property type="match status" value="1"/>
</dbReference>
<protein>
    <submittedName>
        <fullName evidence="2">Predicted oxidoreductase</fullName>
    </submittedName>
</protein>
<dbReference type="Pfam" id="PF00248">
    <property type="entry name" value="Aldo_ket_red"/>
    <property type="match status" value="1"/>
</dbReference>
<gene>
    <name evidence="2" type="ORF">SAMN03080601_00298</name>
</gene>